<feature type="transmembrane region" description="Helical" evidence="1">
    <location>
        <begin position="9"/>
        <end position="29"/>
    </location>
</feature>
<evidence type="ECO:0000313" key="3">
    <source>
        <dbReference type="EMBL" id="OMD28081.1"/>
    </source>
</evidence>
<dbReference type="Proteomes" id="UP000187465">
    <property type="component" value="Unassembled WGS sequence"/>
</dbReference>
<keyword evidence="1" id="KW-0812">Transmembrane</keyword>
<dbReference type="AlphaFoldDB" id="A0A1R0X3V0"/>
<dbReference type="Pfam" id="PF03009">
    <property type="entry name" value="GDPD"/>
    <property type="match status" value="1"/>
</dbReference>
<gene>
    <name evidence="3" type="ORF">BJP51_02965</name>
</gene>
<keyword evidence="1" id="KW-0472">Membrane</keyword>
<protein>
    <recommendedName>
        <fullName evidence="2">GP-PDE domain-containing protein</fullName>
    </recommendedName>
</protein>
<accession>A0A1R0X3V0</accession>
<dbReference type="CDD" id="cd08601">
    <property type="entry name" value="GDPD_SaGlpQ_like"/>
    <property type="match status" value="1"/>
</dbReference>
<dbReference type="Gene3D" id="3.20.20.190">
    <property type="entry name" value="Phosphatidylinositol (PI) phosphodiesterase"/>
    <property type="match status" value="1"/>
</dbReference>
<organism evidence="3 4">
    <name type="scientific">Paenibacillus odorifer</name>
    <dbReference type="NCBI Taxonomy" id="189426"/>
    <lineage>
        <taxon>Bacteria</taxon>
        <taxon>Bacillati</taxon>
        <taxon>Bacillota</taxon>
        <taxon>Bacilli</taxon>
        <taxon>Bacillales</taxon>
        <taxon>Paenibacillaceae</taxon>
        <taxon>Paenibacillus</taxon>
    </lineage>
</organism>
<dbReference type="EMBL" id="MKQP01000034">
    <property type="protein sequence ID" value="OMD28081.1"/>
    <property type="molecule type" value="Genomic_DNA"/>
</dbReference>
<keyword evidence="1" id="KW-1133">Transmembrane helix</keyword>
<name>A0A1R0X3V0_9BACL</name>
<evidence type="ECO:0000256" key="1">
    <source>
        <dbReference type="SAM" id="Phobius"/>
    </source>
</evidence>
<dbReference type="InterPro" id="IPR017946">
    <property type="entry name" value="PLC-like_Pdiesterase_TIM-brl"/>
</dbReference>
<dbReference type="GO" id="GO:0006629">
    <property type="term" value="P:lipid metabolic process"/>
    <property type="evidence" value="ECO:0007669"/>
    <property type="project" value="InterPro"/>
</dbReference>
<dbReference type="InterPro" id="IPR030395">
    <property type="entry name" value="GP_PDE_dom"/>
</dbReference>
<dbReference type="PROSITE" id="PS51704">
    <property type="entry name" value="GP_PDE"/>
    <property type="match status" value="1"/>
</dbReference>
<dbReference type="SUPFAM" id="SSF51695">
    <property type="entry name" value="PLC-like phosphodiesterases"/>
    <property type="match status" value="1"/>
</dbReference>
<comment type="caution">
    <text evidence="3">The sequence shown here is derived from an EMBL/GenBank/DDBJ whole genome shotgun (WGS) entry which is preliminary data.</text>
</comment>
<feature type="domain" description="GP-PDE" evidence="2">
    <location>
        <begin position="47"/>
        <end position="294"/>
    </location>
</feature>
<evidence type="ECO:0000259" key="2">
    <source>
        <dbReference type="PROSITE" id="PS51704"/>
    </source>
</evidence>
<dbReference type="PANTHER" id="PTHR46211">
    <property type="entry name" value="GLYCEROPHOSPHORYL DIESTER PHOSPHODIESTERASE"/>
    <property type="match status" value="1"/>
</dbReference>
<reference evidence="3 4" key="1">
    <citation type="submission" date="2016-10" db="EMBL/GenBank/DDBJ databases">
        <title>Paenibacillus species isolates.</title>
        <authorList>
            <person name="Beno S.M."/>
        </authorList>
    </citation>
    <scope>NUCLEOTIDE SEQUENCE [LARGE SCALE GENOMIC DNA]</scope>
    <source>
        <strain evidence="3 4">FSL H7-0604</strain>
    </source>
</reference>
<dbReference type="PANTHER" id="PTHR46211:SF7">
    <property type="entry name" value="GLYCEROPHOSPHODIESTER PHOSPHODIESTERASE"/>
    <property type="match status" value="1"/>
</dbReference>
<sequence>MQKIQNSRIYFIGIHVLLLILLFTSLYAYSPWIRIKVKEIIMPADKVYIIAHRGASGYAPENTIPAFELAIDMKTDYIELDIQLTKDHVPVVIHDGTVNRTTNAKGYVKDFTLEQISKLDAGSWFNEQYPMFARDKYVDLRIPTLKEVFERFGKEVDYMIEIKDPTSNSNIEALLNEEILNYDLSAHVAIHSFSEASLRRFHSINPAVPLYQIVWYDFPVYKISESYVNRLKTYAVGISPNFQKINAAYVAQAKNSGLKVFPYTVNYQVNMDKAVIWGVDGVHTNFPDRFSEVIKNNKR</sequence>
<proteinExistence type="predicted"/>
<dbReference type="RefSeq" id="WP_051490968.1">
    <property type="nucleotide sequence ID" value="NZ_MKQP01000034.1"/>
</dbReference>
<dbReference type="GO" id="GO:0008081">
    <property type="term" value="F:phosphoric diester hydrolase activity"/>
    <property type="evidence" value="ECO:0007669"/>
    <property type="project" value="InterPro"/>
</dbReference>
<evidence type="ECO:0000313" key="4">
    <source>
        <dbReference type="Proteomes" id="UP000187465"/>
    </source>
</evidence>